<evidence type="ECO:0000259" key="1">
    <source>
        <dbReference type="Pfam" id="PF00156"/>
    </source>
</evidence>
<dbReference type="RefSeq" id="WP_093849414.1">
    <property type="nucleotide sequence ID" value="NZ_FOSG01000006.1"/>
</dbReference>
<keyword evidence="3" id="KW-1185">Reference proteome</keyword>
<dbReference type="EMBL" id="FOSG01000006">
    <property type="protein sequence ID" value="SFK48748.1"/>
    <property type="molecule type" value="Genomic_DNA"/>
</dbReference>
<gene>
    <name evidence="2" type="ORF">SAMN05192584_106210</name>
</gene>
<dbReference type="GO" id="GO:0016757">
    <property type="term" value="F:glycosyltransferase activity"/>
    <property type="evidence" value="ECO:0007669"/>
    <property type="project" value="UniProtKB-KW"/>
</dbReference>
<keyword evidence="2" id="KW-0808">Transferase</keyword>
<dbReference type="InterPro" id="IPR000836">
    <property type="entry name" value="PRTase_dom"/>
</dbReference>
<dbReference type="Pfam" id="PF00156">
    <property type="entry name" value="Pribosyltran"/>
    <property type="match status" value="1"/>
</dbReference>
<organism evidence="2 3">
    <name type="scientific">Streptomyces pini</name>
    <dbReference type="NCBI Taxonomy" id="1520580"/>
    <lineage>
        <taxon>Bacteria</taxon>
        <taxon>Bacillati</taxon>
        <taxon>Actinomycetota</taxon>
        <taxon>Actinomycetes</taxon>
        <taxon>Kitasatosporales</taxon>
        <taxon>Streptomycetaceae</taxon>
        <taxon>Streptomyces</taxon>
    </lineage>
</organism>
<evidence type="ECO:0000313" key="3">
    <source>
        <dbReference type="Proteomes" id="UP000198928"/>
    </source>
</evidence>
<dbReference type="CDD" id="cd06223">
    <property type="entry name" value="PRTases_typeI"/>
    <property type="match status" value="1"/>
</dbReference>
<keyword evidence="2" id="KW-0328">Glycosyltransferase</keyword>
<evidence type="ECO:0000313" key="2">
    <source>
        <dbReference type="EMBL" id="SFK48748.1"/>
    </source>
</evidence>
<sequence length="217" mass="23392">MRFHDRTQAGRMLAEPLRDLRRAGEIGDPLVLALPRGGVPVGEEVARALHAPLDVLVARKIGAPFNPEFGIGAIAGEGPPLFDEQSLRMLGLTPGDLTGQVERERAELRRREHLYRGGRPALELRGRTVIVVDDGLATGVTARAALHAARILEPKLLILAVPVSSVQAAAALEQVTDRLVCLETPPSFQGVGQWYEDFHQVGDEEVIAALRSSAAAR</sequence>
<dbReference type="AlphaFoldDB" id="A0A1I3ZXF0"/>
<protein>
    <submittedName>
        <fullName evidence="2">Predicted phosphoribosyltransferase</fullName>
    </submittedName>
</protein>
<dbReference type="InterPro" id="IPR029057">
    <property type="entry name" value="PRTase-like"/>
</dbReference>
<feature type="domain" description="Phosphoribosyltransferase" evidence="1">
    <location>
        <begin position="18"/>
        <end position="174"/>
    </location>
</feature>
<name>A0A1I3ZXF0_9ACTN</name>
<dbReference type="SUPFAM" id="SSF53271">
    <property type="entry name" value="PRTase-like"/>
    <property type="match status" value="1"/>
</dbReference>
<dbReference type="Gene3D" id="3.40.50.2020">
    <property type="match status" value="1"/>
</dbReference>
<reference evidence="3" key="1">
    <citation type="submission" date="2016-10" db="EMBL/GenBank/DDBJ databases">
        <authorList>
            <person name="Varghese N."/>
            <person name="Submissions S."/>
        </authorList>
    </citation>
    <scope>NUCLEOTIDE SEQUENCE [LARGE SCALE GENOMIC DNA]</scope>
    <source>
        <strain evidence="3">PL19</strain>
    </source>
</reference>
<proteinExistence type="predicted"/>
<dbReference type="Proteomes" id="UP000198928">
    <property type="component" value="Unassembled WGS sequence"/>
</dbReference>
<dbReference type="OrthoDB" id="9810066at2"/>
<accession>A0A1I3ZXF0</accession>
<dbReference type="Gene3D" id="3.30.1310.20">
    <property type="entry name" value="PRTase-like"/>
    <property type="match status" value="1"/>
</dbReference>